<gene>
    <name evidence="3" type="ORF">H4C75_18650</name>
</gene>
<sequence length="131" mass="15197">MNSDKKTPFVFFDRPGAYDAAEIFYVRIDPGIALSAELLKALYYGLWFPGYFGFNWDALYDCLTDLEWIPCRKVIIAHERVPALPDSELRVYLEVLRDATLSWELGGEHKLEILFREVDRGMIERFLNSGV</sequence>
<dbReference type="RefSeq" id="WP_182323896.1">
    <property type="nucleotide sequence ID" value="NZ_CP095556.1"/>
</dbReference>
<dbReference type="SUPFAM" id="SSF52038">
    <property type="entry name" value="Barstar-related"/>
    <property type="match status" value="1"/>
</dbReference>
<evidence type="ECO:0000259" key="2">
    <source>
        <dbReference type="Pfam" id="PF01337"/>
    </source>
</evidence>
<evidence type="ECO:0000313" key="4">
    <source>
        <dbReference type="Proteomes" id="UP000541770"/>
    </source>
</evidence>
<evidence type="ECO:0000256" key="1">
    <source>
        <dbReference type="ARBA" id="ARBA00006845"/>
    </source>
</evidence>
<name>A0A7W2JX79_9PSED</name>
<dbReference type="AlphaFoldDB" id="A0A7W2JX79"/>
<dbReference type="EMBL" id="JACGDE010000013">
    <property type="protein sequence ID" value="MBA6066760.1"/>
    <property type="molecule type" value="Genomic_DNA"/>
</dbReference>
<evidence type="ECO:0000313" key="3">
    <source>
        <dbReference type="EMBL" id="MBA6066760.1"/>
    </source>
</evidence>
<accession>A0A7W2JX79</accession>
<dbReference type="Pfam" id="PF01337">
    <property type="entry name" value="Barstar"/>
    <property type="match status" value="1"/>
</dbReference>
<dbReference type="Proteomes" id="UP000541770">
    <property type="component" value="Unassembled WGS sequence"/>
</dbReference>
<comment type="similarity">
    <text evidence="1">Belongs to the barstar family.</text>
</comment>
<feature type="domain" description="Barstar (barnase inhibitor)" evidence="2">
    <location>
        <begin position="31"/>
        <end position="105"/>
    </location>
</feature>
<dbReference type="InterPro" id="IPR035905">
    <property type="entry name" value="Barstar-like_sf"/>
</dbReference>
<proteinExistence type="inferred from homology"/>
<comment type="caution">
    <text evidence="3">The sequence shown here is derived from an EMBL/GenBank/DDBJ whole genome shotgun (WGS) entry which is preliminary data.</text>
</comment>
<protein>
    <submittedName>
        <fullName evidence="3">Barstar family protein</fullName>
    </submittedName>
</protein>
<dbReference type="InterPro" id="IPR000468">
    <property type="entry name" value="Barstar"/>
</dbReference>
<organism evidence="3 4">
    <name type="scientific">Pseudomonas mosselii</name>
    <dbReference type="NCBI Taxonomy" id="78327"/>
    <lineage>
        <taxon>Bacteria</taxon>
        <taxon>Pseudomonadati</taxon>
        <taxon>Pseudomonadota</taxon>
        <taxon>Gammaproteobacteria</taxon>
        <taxon>Pseudomonadales</taxon>
        <taxon>Pseudomonadaceae</taxon>
        <taxon>Pseudomonas</taxon>
    </lineage>
</organism>
<dbReference type="Gene3D" id="3.30.370.10">
    <property type="entry name" value="Barstar-like"/>
    <property type="match status" value="1"/>
</dbReference>
<reference evidence="3 4" key="1">
    <citation type="submission" date="2020-07" db="EMBL/GenBank/DDBJ databases">
        <title>Diversity of carbapenemase encoding genes among Pseudomonas putida group clinical isolates in a tertiary Brazilian hospital.</title>
        <authorList>
            <person name="Alberto-Lei F."/>
            <person name="Nodari C.S."/>
            <person name="Streling A.P."/>
            <person name="Paulino J.T."/>
            <person name="Bessa-Neto F.O."/>
            <person name="Cayo R."/>
            <person name="Gales A.C."/>
        </authorList>
    </citation>
    <scope>NUCLEOTIDE SEQUENCE [LARGE SCALE GENOMIC DNA]</scope>
    <source>
        <strain evidence="3 4">14802</strain>
    </source>
</reference>